<evidence type="ECO:0000259" key="2">
    <source>
        <dbReference type="PROSITE" id="PS51084"/>
    </source>
</evidence>
<comment type="caution">
    <text evidence="3">The sequence shown here is derived from an EMBL/GenBank/DDBJ whole genome shotgun (WGS) entry which is preliminary data.</text>
</comment>
<reference evidence="3 4" key="1">
    <citation type="submission" date="2020-06" db="EMBL/GenBank/DDBJ databases">
        <title>Schlegella sp. ID0723 isolated from air conditioner.</title>
        <authorList>
            <person name="Kim D.Y."/>
            <person name="Kim D.-U."/>
        </authorList>
    </citation>
    <scope>NUCLEOTIDE SEQUENCE [LARGE SCALE GENOMIC DNA]</scope>
    <source>
        <strain evidence="3 4">ID0723</strain>
    </source>
</reference>
<dbReference type="GO" id="GO:0003824">
    <property type="term" value="F:catalytic activity"/>
    <property type="evidence" value="ECO:0007669"/>
    <property type="project" value="InterPro"/>
</dbReference>
<evidence type="ECO:0000313" key="4">
    <source>
        <dbReference type="Proteomes" id="UP000529637"/>
    </source>
</evidence>
<dbReference type="EMBL" id="JABWMJ010000002">
    <property type="protein sequence ID" value="NUZ05230.1"/>
    <property type="molecule type" value="Genomic_DNA"/>
</dbReference>
<protein>
    <submittedName>
        <fullName evidence="3">HIT family protein</fullName>
    </submittedName>
</protein>
<dbReference type="InterPro" id="IPR036265">
    <property type="entry name" value="HIT-like_sf"/>
</dbReference>
<gene>
    <name evidence="3" type="ORF">HQN59_05585</name>
</gene>
<organism evidence="3 4">
    <name type="scientific">Piscinibacter koreensis</name>
    <dbReference type="NCBI Taxonomy" id="2742824"/>
    <lineage>
        <taxon>Bacteria</taxon>
        <taxon>Pseudomonadati</taxon>
        <taxon>Pseudomonadota</taxon>
        <taxon>Betaproteobacteria</taxon>
        <taxon>Burkholderiales</taxon>
        <taxon>Sphaerotilaceae</taxon>
        <taxon>Piscinibacter</taxon>
    </lineage>
</organism>
<evidence type="ECO:0000256" key="1">
    <source>
        <dbReference type="PROSITE-ProRule" id="PRU00464"/>
    </source>
</evidence>
<feature type="domain" description="HIT" evidence="2">
    <location>
        <begin position="2"/>
        <end position="104"/>
    </location>
</feature>
<name>A0A7Y6NL53_9BURK</name>
<comment type="caution">
    <text evidence="1">Lacks conserved residue(s) required for the propagation of feature annotation.</text>
</comment>
<dbReference type="InterPro" id="IPR011146">
    <property type="entry name" value="HIT-like"/>
</dbReference>
<dbReference type="RefSeq" id="WP_176066925.1">
    <property type="nucleotide sequence ID" value="NZ_JABWMJ010000002.1"/>
</dbReference>
<dbReference type="PROSITE" id="PS51084">
    <property type="entry name" value="HIT_2"/>
    <property type="match status" value="1"/>
</dbReference>
<dbReference type="SUPFAM" id="SSF54197">
    <property type="entry name" value="HIT-like"/>
    <property type="match status" value="1"/>
</dbReference>
<keyword evidence="4" id="KW-1185">Reference proteome</keyword>
<dbReference type="AlphaFoldDB" id="A0A7Y6NL53"/>
<proteinExistence type="predicted"/>
<dbReference type="Proteomes" id="UP000529637">
    <property type="component" value="Unassembled WGS sequence"/>
</dbReference>
<dbReference type="Gene3D" id="3.30.428.10">
    <property type="entry name" value="HIT-like"/>
    <property type="match status" value="1"/>
</dbReference>
<dbReference type="Pfam" id="PF01230">
    <property type="entry name" value="HIT"/>
    <property type="match status" value="1"/>
</dbReference>
<accession>A0A7Y6NL53</accession>
<evidence type="ECO:0000313" key="3">
    <source>
        <dbReference type="EMBL" id="NUZ05230.1"/>
    </source>
</evidence>
<sequence length="147" mass="16123">MANATETKFGDPAMRLAQGERWTVLLRPKQPTLGSLVLVCREPVRAFSDVSVEGFAEMRAMVRRIEATLREVVGYERINYLMLMMVDPDVHLHVIPRYAGAREFAGTSFPDAAWPGPPALEPAVALDADAAAALLETLRDAWSRAAG</sequence>